<evidence type="ECO:0000313" key="1">
    <source>
        <dbReference type="EMBL" id="KAI5354701.1"/>
    </source>
</evidence>
<dbReference type="EMBL" id="JAJFAZ020000001">
    <property type="protein sequence ID" value="KAI5354701.1"/>
    <property type="molecule type" value="Genomic_DNA"/>
</dbReference>
<organism evidence="1 2">
    <name type="scientific">Prunus dulcis</name>
    <name type="common">Almond</name>
    <name type="synonym">Amygdalus dulcis</name>
    <dbReference type="NCBI Taxonomy" id="3755"/>
    <lineage>
        <taxon>Eukaryota</taxon>
        <taxon>Viridiplantae</taxon>
        <taxon>Streptophyta</taxon>
        <taxon>Embryophyta</taxon>
        <taxon>Tracheophyta</taxon>
        <taxon>Spermatophyta</taxon>
        <taxon>Magnoliopsida</taxon>
        <taxon>eudicotyledons</taxon>
        <taxon>Gunneridae</taxon>
        <taxon>Pentapetalae</taxon>
        <taxon>rosids</taxon>
        <taxon>fabids</taxon>
        <taxon>Rosales</taxon>
        <taxon>Rosaceae</taxon>
        <taxon>Amygdaloideae</taxon>
        <taxon>Amygdaleae</taxon>
        <taxon>Prunus</taxon>
    </lineage>
</organism>
<dbReference type="Proteomes" id="UP001054821">
    <property type="component" value="Chromosome 1"/>
</dbReference>
<keyword evidence="2" id="KW-1185">Reference proteome</keyword>
<name>A0AAD4ZUZ9_PRUDU</name>
<evidence type="ECO:0000313" key="2">
    <source>
        <dbReference type="Proteomes" id="UP001054821"/>
    </source>
</evidence>
<accession>A0AAD4ZUZ9</accession>
<dbReference type="AlphaFoldDB" id="A0AAD4ZUZ9"/>
<gene>
    <name evidence="1" type="ORF">L3X38_007596</name>
</gene>
<reference evidence="1 2" key="1">
    <citation type="journal article" date="2022" name="G3 (Bethesda)">
        <title>Whole-genome sequence and methylome profiling of the almond [Prunus dulcis (Mill.) D.A. Webb] cultivar 'Nonpareil'.</title>
        <authorList>
            <person name="D'Amico-Willman K.M."/>
            <person name="Ouma W.Z."/>
            <person name="Meulia T."/>
            <person name="Sideli G.M."/>
            <person name="Gradziel T.M."/>
            <person name="Fresnedo-Ramirez J."/>
        </authorList>
    </citation>
    <scope>NUCLEOTIDE SEQUENCE [LARGE SCALE GENOMIC DNA]</scope>
    <source>
        <strain evidence="1">Clone GOH B32 T37-40</strain>
    </source>
</reference>
<comment type="caution">
    <text evidence="1">The sequence shown here is derived from an EMBL/GenBank/DDBJ whole genome shotgun (WGS) entry which is preliminary data.</text>
</comment>
<proteinExistence type="predicted"/>
<protein>
    <submittedName>
        <fullName evidence="1">Uncharacterized protein</fullName>
    </submittedName>
</protein>
<sequence length="96" mass="10739">MIQYSQGVMKSLKSEFHHLLVGGRPTLKQKVKDSSRVKKTTQNLVVSRKLRYVNVNISLFSPTFSTFKNASAFFSLSVFASQALGLQIGEFKLLLA</sequence>